<feature type="compositionally biased region" description="Low complexity" evidence="1">
    <location>
        <begin position="41"/>
        <end position="55"/>
    </location>
</feature>
<proteinExistence type="predicted"/>
<sequence length="181" mass="19107">VLSDSSEDSVGAPARRVILFGTIPTTIPDTTPVIAPSITQTDITGIPTKTPIIAPTIPPSPDYTPASPDYSPASETEFDPSENPPSGYIPPLPTVSPFLSSDDDTTDSDTPDTSPSPTNDTLFTEITASTQRSPVIPRRRVMILTSGQPISHEFDPSENPPSGHIPPLPTVSPFLSSDDDT</sequence>
<accession>A0A699RTQ5</accession>
<dbReference type="AlphaFoldDB" id="A0A699RTQ5"/>
<reference evidence="2" key="1">
    <citation type="journal article" date="2019" name="Sci. Rep.">
        <title>Draft genome of Tanacetum cinerariifolium, the natural source of mosquito coil.</title>
        <authorList>
            <person name="Yamashiro T."/>
            <person name="Shiraishi A."/>
            <person name="Satake H."/>
            <person name="Nakayama K."/>
        </authorList>
    </citation>
    <scope>NUCLEOTIDE SEQUENCE</scope>
</reference>
<protein>
    <submittedName>
        <fullName evidence="2">Uncharacterized protein</fullName>
    </submittedName>
</protein>
<name>A0A699RTQ5_TANCI</name>
<gene>
    <name evidence="2" type="ORF">Tci_861675</name>
</gene>
<feature type="non-terminal residue" evidence="2">
    <location>
        <position position="181"/>
    </location>
</feature>
<evidence type="ECO:0000256" key="1">
    <source>
        <dbReference type="SAM" id="MobiDB-lite"/>
    </source>
</evidence>
<feature type="non-terminal residue" evidence="2">
    <location>
        <position position="1"/>
    </location>
</feature>
<organism evidence="2">
    <name type="scientific">Tanacetum cinerariifolium</name>
    <name type="common">Dalmatian daisy</name>
    <name type="synonym">Chrysanthemum cinerariifolium</name>
    <dbReference type="NCBI Taxonomy" id="118510"/>
    <lineage>
        <taxon>Eukaryota</taxon>
        <taxon>Viridiplantae</taxon>
        <taxon>Streptophyta</taxon>
        <taxon>Embryophyta</taxon>
        <taxon>Tracheophyta</taxon>
        <taxon>Spermatophyta</taxon>
        <taxon>Magnoliopsida</taxon>
        <taxon>eudicotyledons</taxon>
        <taxon>Gunneridae</taxon>
        <taxon>Pentapetalae</taxon>
        <taxon>asterids</taxon>
        <taxon>campanulids</taxon>
        <taxon>Asterales</taxon>
        <taxon>Asteraceae</taxon>
        <taxon>Asteroideae</taxon>
        <taxon>Anthemideae</taxon>
        <taxon>Anthemidinae</taxon>
        <taxon>Tanacetum</taxon>
    </lineage>
</organism>
<feature type="compositionally biased region" description="Polar residues" evidence="1">
    <location>
        <begin position="122"/>
        <end position="133"/>
    </location>
</feature>
<dbReference type="EMBL" id="BKCJ011122285">
    <property type="protein sequence ID" value="GFC89705.1"/>
    <property type="molecule type" value="Genomic_DNA"/>
</dbReference>
<feature type="compositionally biased region" description="Acidic residues" evidence="1">
    <location>
        <begin position="101"/>
        <end position="110"/>
    </location>
</feature>
<evidence type="ECO:0000313" key="2">
    <source>
        <dbReference type="EMBL" id="GFC89705.1"/>
    </source>
</evidence>
<feature type="region of interest" description="Disordered" evidence="1">
    <location>
        <begin position="41"/>
        <end position="181"/>
    </location>
</feature>
<comment type="caution">
    <text evidence="2">The sequence shown here is derived from an EMBL/GenBank/DDBJ whole genome shotgun (WGS) entry which is preliminary data.</text>
</comment>
<feature type="compositionally biased region" description="Low complexity" evidence="1">
    <location>
        <begin position="111"/>
        <end position="121"/>
    </location>
</feature>